<dbReference type="EMBL" id="JAGQDG010000001">
    <property type="protein sequence ID" value="MBQ0934404.1"/>
    <property type="molecule type" value="Genomic_DNA"/>
</dbReference>
<organism evidence="2 3">
    <name type="scientific">Ideonella paludis</name>
    <dbReference type="NCBI Taxonomy" id="1233411"/>
    <lineage>
        <taxon>Bacteria</taxon>
        <taxon>Pseudomonadati</taxon>
        <taxon>Pseudomonadota</taxon>
        <taxon>Betaproteobacteria</taxon>
        <taxon>Burkholderiales</taxon>
        <taxon>Sphaerotilaceae</taxon>
        <taxon>Ideonella</taxon>
    </lineage>
</organism>
<keyword evidence="3" id="KW-1185">Reference proteome</keyword>
<name>A0ABS5DTC9_9BURK</name>
<evidence type="ECO:0000313" key="2">
    <source>
        <dbReference type="EMBL" id="MBQ0934404.1"/>
    </source>
</evidence>
<sequence length="253" mass="26964">MMQRRLFVTGGLAAFGASVLSVPPSAVAQSGSAALPNQLTPFSKAAPGSALPAGWKHQVLPKVKQANRFALVADEGVTVLQVSSNASASSWLAPLNVPPSQAAVLRWRWKVSQSLPVSDLRSKAGDDYAARLYVTFDLPLERLSGLDQLRIESARLISGTDIPAASICYVWGHAQPVGAHGPNPYTDRVHMKVLDSGAEHAGQWREQRVNLAQDWAQAFGGPMPPINGIALSADTDNSGSSVQAWFGDVRFET</sequence>
<reference evidence="2 3" key="1">
    <citation type="submission" date="2021-04" db="EMBL/GenBank/DDBJ databases">
        <title>The genome sequence of type strain Ideonella paludis KCTC 32238.</title>
        <authorList>
            <person name="Liu Y."/>
        </authorList>
    </citation>
    <scope>NUCLEOTIDE SEQUENCE [LARGE SCALE GENOMIC DNA]</scope>
    <source>
        <strain evidence="2 3">KCTC 32238</strain>
    </source>
</reference>
<comment type="caution">
    <text evidence="2">The sequence shown here is derived from an EMBL/GenBank/DDBJ whole genome shotgun (WGS) entry which is preliminary data.</text>
</comment>
<dbReference type="Pfam" id="PF11249">
    <property type="entry name" value="DUF3047"/>
    <property type="match status" value="1"/>
</dbReference>
<dbReference type="InterPro" id="IPR021409">
    <property type="entry name" value="DUF3047"/>
</dbReference>
<accession>A0ABS5DTC9</accession>
<feature type="signal peptide" evidence="1">
    <location>
        <begin position="1"/>
        <end position="28"/>
    </location>
</feature>
<evidence type="ECO:0000313" key="3">
    <source>
        <dbReference type="Proteomes" id="UP000672097"/>
    </source>
</evidence>
<proteinExistence type="predicted"/>
<feature type="chain" id="PRO_5045403149" evidence="1">
    <location>
        <begin position="29"/>
        <end position="253"/>
    </location>
</feature>
<protein>
    <submittedName>
        <fullName evidence="2">DUF3047 domain-containing protein</fullName>
    </submittedName>
</protein>
<keyword evidence="1" id="KW-0732">Signal</keyword>
<gene>
    <name evidence="2" type="ORF">KAK11_03610</name>
</gene>
<dbReference type="Proteomes" id="UP000672097">
    <property type="component" value="Unassembled WGS sequence"/>
</dbReference>
<dbReference type="RefSeq" id="WP_210806222.1">
    <property type="nucleotide sequence ID" value="NZ_JAGQDG010000001.1"/>
</dbReference>
<evidence type="ECO:0000256" key="1">
    <source>
        <dbReference type="SAM" id="SignalP"/>
    </source>
</evidence>